<gene>
    <name evidence="2" type="ORF">PCOR1329_LOCUS37429</name>
</gene>
<accession>A0ABN9TB54</accession>
<keyword evidence="3" id="KW-1185">Reference proteome</keyword>
<organism evidence="2 3">
    <name type="scientific">Prorocentrum cordatum</name>
    <dbReference type="NCBI Taxonomy" id="2364126"/>
    <lineage>
        <taxon>Eukaryota</taxon>
        <taxon>Sar</taxon>
        <taxon>Alveolata</taxon>
        <taxon>Dinophyceae</taxon>
        <taxon>Prorocentrales</taxon>
        <taxon>Prorocentraceae</taxon>
        <taxon>Prorocentrum</taxon>
    </lineage>
</organism>
<feature type="compositionally biased region" description="Basic and acidic residues" evidence="1">
    <location>
        <begin position="15"/>
        <end position="33"/>
    </location>
</feature>
<name>A0ABN9TB54_9DINO</name>
<feature type="region of interest" description="Disordered" evidence="1">
    <location>
        <begin position="1"/>
        <end position="33"/>
    </location>
</feature>
<dbReference type="Proteomes" id="UP001189429">
    <property type="component" value="Unassembled WGS sequence"/>
</dbReference>
<sequence length="332" mass="35617">MRAGRLASPCPGEWRASHAHRESSGWRHGDKPRPGLRAAVRRLGFAARTGRWPLMSDVASLARVAAHADREPHRAGRAAAPELEAAAAGEARARDRARDALAEPLAACKLVLVCLPPTSPSPARLLHQPRVLPPPPPGEPRHAGAGQQGDGRLRSASRRRRRCQPEAEPRPRSGSRVRLATEEDEIVQQVTAEAQATAAVVSLTARCQATACRNAWPRRRAAAARGAGEGQPRVDEVVAAAPPTAAPPTAMQRVQRVQPTTDIQAADGAVRLLKQQLSRVEAVLHWREKAAPHSPQVQDFQWRACELRRLVDEAVGRRAALDPGGPPGAAAV</sequence>
<proteinExistence type="predicted"/>
<reference evidence="2" key="1">
    <citation type="submission" date="2023-10" db="EMBL/GenBank/DDBJ databases">
        <authorList>
            <person name="Chen Y."/>
            <person name="Shah S."/>
            <person name="Dougan E. K."/>
            <person name="Thang M."/>
            <person name="Chan C."/>
        </authorList>
    </citation>
    <scope>NUCLEOTIDE SEQUENCE [LARGE SCALE GENOMIC DNA]</scope>
</reference>
<dbReference type="EMBL" id="CAUYUJ010014537">
    <property type="protein sequence ID" value="CAK0842852.1"/>
    <property type="molecule type" value="Genomic_DNA"/>
</dbReference>
<comment type="caution">
    <text evidence="2">The sequence shown here is derived from an EMBL/GenBank/DDBJ whole genome shotgun (WGS) entry which is preliminary data.</text>
</comment>
<feature type="region of interest" description="Disordered" evidence="1">
    <location>
        <begin position="122"/>
        <end position="179"/>
    </location>
</feature>
<evidence type="ECO:0000313" key="2">
    <source>
        <dbReference type="EMBL" id="CAK0842852.1"/>
    </source>
</evidence>
<evidence type="ECO:0000256" key="1">
    <source>
        <dbReference type="SAM" id="MobiDB-lite"/>
    </source>
</evidence>
<evidence type="ECO:0000313" key="3">
    <source>
        <dbReference type="Proteomes" id="UP001189429"/>
    </source>
</evidence>
<protein>
    <submittedName>
        <fullName evidence="2">Uncharacterized protein</fullName>
    </submittedName>
</protein>